<proteinExistence type="predicted"/>
<reference evidence="1 2" key="1">
    <citation type="submission" date="2021-01" db="EMBL/GenBank/DDBJ databases">
        <title>Chromosome-level genome assembly of a human fungal pathogen reveals clustering of transcriptionally co-regulated genes.</title>
        <authorList>
            <person name="Voorhies M."/>
            <person name="Cohen S."/>
            <person name="Shea T.P."/>
            <person name="Petrus S."/>
            <person name="Munoz J.F."/>
            <person name="Poplawski S."/>
            <person name="Goldman W.E."/>
            <person name="Michael T."/>
            <person name="Cuomo C.A."/>
            <person name="Sil A."/>
            <person name="Beyhan S."/>
        </authorList>
    </citation>
    <scope>NUCLEOTIDE SEQUENCE [LARGE SCALE GENOMIC DNA]</scope>
    <source>
        <strain evidence="1 2">G184AR</strain>
    </source>
</reference>
<dbReference type="EMBL" id="JAEVHI010000006">
    <property type="protein sequence ID" value="KAG5288868.1"/>
    <property type="molecule type" value="Genomic_DNA"/>
</dbReference>
<dbReference type="Proteomes" id="UP000670092">
    <property type="component" value="Unassembled WGS sequence"/>
</dbReference>
<dbReference type="VEuPathDB" id="FungiDB:I7I52_12494"/>
<sequence length="149" mass="15489">MPYQANFAHKTKAATATAAPPIAPQLAACVANGIAKALLLSVVGALVPVGETLAPPVGAGVAVAPLSFSRPAVIVTFKGTIYLAVGIWVDDDNLVTMPLPVSETSTRLVQSADAASILHSIEYLTGLARNFVSSYSSASHWKQMQNEED</sequence>
<evidence type="ECO:0000313" key="2">
    <source>
        <dbReference type="Proteomes" id="UP000670092"/>
    </source>
</evidence>
<organism evidence="1 2">
    <name type="scientific">Ajellomyces capsulatus</name>
    <name type="common">Darling's disease fungus</name>
    <name type="synonym">Histoplasma capsulatum</name>
    <dbReference type="NCBI Taxonomy" id="5037"/>
    <lineage>
        <taxon>Eukaryota</taxon>
        <taxon>Fungi</taxon>
        <taxon>Dikarya</taxon>
        <taxon>Ascomycota</taxon>
        <taxon>Pezizomycotina</taxon>
        <taxon>Eurotiomycetes</taxon>
        <taxon>Eurotiomycetidae</taxon>
        <taxon>Onygenales</taxon>
        <taxon>Ajellomycetaceae</taxon>
        <taxon>Histoplasma</taxon>
    </lineage>
</organism>
<evidence type="ECO:0000313" key="1">
    <source>
        <dbReference type="EMBL" id="KAG5288868.1"/>
    </source>
</evidence>
<name>A0A8H7YG96_AJECA</name>
<protein>
    <submittedName>
        <fullName evidence="1">Uncharacterized protein</fullName>
    </submittedName>
</protein>
<accession>A0A8H7YG96</accession>
<comment type="caution">
    <text evidence="1">The sequence shown here is derived from an EMBL/GenBank/DDBJ whole genome shotgun (WGS) entry which is preliminary data.</text>
</comment>
<dbReference type="AlphaFoldDB" id="A0A8H7YG96"/>
<gene>
    <name evidence="1" type="ORF">I7I52_12494</name>
</gene>